<name>A0A3R8J7N6_9LACO</name>
<keyword evidence="1" id="KW-0472">Membrane</keyword>
<keyword evidence="3" id="KW-1185">Reference proteome</keyword>
<dbReference type="EMBL" id="QWZQ01000013">
    <property type="protein sequence ID" value="RRK10831.1"/>
    <property type="molecule type" value="Genomic_DNA"/>
</dbReference>
<feature type="transmembrane region" description="Helical" evidence="1">
    <location>
        <begin position="117"/>
        <end position="135"/>
    </location>
</feature>
<evidence type="ECO:0000256" key="1">
    <source>
        <dbReference type="SAM" id="Phobius"/>
    </source>
</evidence>
<reference evidence="2 3" key="1">
    <citation type="submission" date="2018-08" db="EMBL/GenBank/DDBJ databases">
        <title>Genome Lactobacillus garii FI11369.</title>
        <authorList>
            <person name="Diaz M."/>
            <person name="Narbad A."/>
        </authorList>
    </citation>
    <scope>NUCLEOTIDE SEQUENCE [LARGE SCALE GENOMIC DNA]</scope>
    <source>
        <strain evidence="2 3">FI11369</strain>
    </source>
</reference>
<dbReference type="RefSeq" id="WP_125071870.1">
    <property type="nucleotide sequence ID" value="NZ_QWZQ01000013.1"/>
</dbReference>
<dbReference type="Proteomes" id="UP000283633">
    <property type="component" value="Unassembled WGS sequence"/>
</dbReference>
<keyword evidence="1" id="KW-1133">Transmembrane helix</keyword>
<keyword evidence="1" id="KW-0812">Transmembrane</keyword>
<evidence type="ECO:0000313" key="2">
    <source>
        <dbReference type="EMBL" id="RRK10831.1"/>
    </source>
</evidence>
<proteinExistence type="predicted"/>
<gene>
    <name evidence="2" type="ORF">D1831_05210</name>
</gene>
<protein>
    <submittedName>
        <fullName evidence="2">Uncharacterized protein</fullName>
    </submittedName>
</protein>
<accession>A0A3R8J7N6</accession>
<evidence type="ECO:0000313" key="3">
    <source>
        <dbReference type="Proteomes" id="UP000283633"/>
    </source>
</evidence>
<comment type="caution">
    <text evidence="2">The sequence shown here is derived from an EMBL/GenBank/DDBJ whole genome shotgun (WGS) entry which is preliminary data.</text>
</comment>
<feature type="transmembrane region" description="Helical" evidence="1">
    <location>
        <begin position="89"/>
        <end position="111"/>
    </location>
</feature>
<sequence>MKKITWLLLGLLIGQPVLVFLGQGLLVTTVPVHFGWTADMWNLKANLNLQIALFESVLAPALILASRPLPTTSFIEPTRQWILPPKTTWLWWLFGMNWFILLSLFSVAAWISWCWQIWTVGCGLQIVAYMVNVAWGRHRPAR</sequence>
<dbReference type="AlphaFoldDB" id="A0A3R8J7N6"/>
<organism evidence="2 3">
    <name type="scientific">Lactiplantibacillus garii</name>
    <dbReference type="NCBI Taxonomy" id="2306423"/>
    <lineage>
        <taxon>Bacteria</taxon>
        <taxon>Bacillati</taxon>
        <taxon>Bacillota</taxon>
        <taxon>Bacilli</taxon>
        <taxon>Lactobacillales</taxon>
        <taxon>Lactobacillaceae</taxon>
        <taxon>Lactiplantibacillus</taxon>
    </lineage>
</organism>
<feature type="transmembrane region" description="Helical" evidence="1">
    <location>
        <begin position="45"/>
        <end position="65"/>
    </location>
</feature>
<dbReference type="OrthoDB" id="2325855at2"/>